<name>A0AAV2S5Z6_MEGNR</name>
<proteinExistence type="predicted"/>
<evidence type="ECO:0000256" key="1">
    <source>
        <dbReference type="SAM" id="Phobius"/>
    </source>
</evidence>
<dbReference type="AlphaFoldDB" id="A0AAV2S5Z6"/>
<evidence type="ECO:0000313" key="2">
    <source>
        <dbReference type="EMBL" id="CAL4156668.1"/>
    </source>
</evidence>
<evidence type="ECO:0000313" key="3">
    <source>
        <dbReference type="Proteomes" id="UP001497623"/>
    </source>
</evidence>
<feature type="transmembrane region" description="Helical" evidence="1">
    <location>
        <begin position="6"/>
        <end position="27"/>
    </location>
</feature>
<keyword evidence="1" id="KW-0472">Membrane</keyword>
<protein>
    <submittedName>
        <fullName evidence="2">Uncharacterized protein</fullName>
    </submittedName>
</protein>
<sequence>MAAATYFLLVAGALTSIVISVFGLEYYDEYYYDDADYYDVSPTPAICTAGPGYVLFGRKHIEPCDDDAEALEFSKNRPNADIISANTVFYPPAVGIVLFTASQDGKQYCKFTFDAYPPVINNWQCEKKDDKWDHCEVKPTCERVLMKADDGHLQYAKCGDWSYGTDRTPSTTRNNNQEQL</sequence>
<dbReference type="Proteomes" id="UP001497623">
    <property type="component" value="Unassembled WGS sequence"/>
</dbReference>
<keyword evidence="3" id="KW-1185">Reference proteome</keyword>
<gene>
    <name evidence="2" type="ORF">MNOR_LOCUS31750</name>
</gene>
<accession>A0AAV2S5Z6</accession>
<keyword evidence="1" id="KW-1133">Transmembrane helix</keyword>
<dbReference type="EMBL" id="CAXKWB010041605">
    <property type="protein sequence ID" value="CAL4156668.1"/>
    <property type="molecule type" value="Genomic_DNA"/>
</dbReference>
<keyword evidence="1" id="KW-0812">Transmembrane</keyword>
<reference evidence="2 3" key="1">
    <citation type="submission" date="2024-05" db="EMBL/GenBank/DDBJ databases">
        <authorList>
            <person name="Wallberg A."/>
        </authorList>
    </citation>
    <scope>NUCLEOTIDE SEQUENCE [LARGE SCALE GENOMIC DNA]</scope>
</reference>
<comment type="caution">
    <text evidence="2">The sequence shown here is derived from an EMBL/GenBank/DDBJ whole genome shotgun (WGS) entry which is preliminary data.</text>
</comment>
<organism evidence="2 3">
    <name type="scientific">Meganyctiphanes norvegica</name>
    <name type="common">Northern krill</name>
    <name type="synonym">Thysanopoda norvegica</name>
    <dbReference type="NCBI Taxonomy" id="48144"/>
    <lineage>
        <taxon>Eukaryota</taxon>
        <taxon>Metazoa</taxon>
        <taxon>Ecdysozoa</taxon>
        <taxon>Arthropoda</taxon>
        <taxon>Crustacea</taxon>
        <taxon>Multicrustacea</taxon>
        <taxon>Malacostraca</taxon>
        <taxon>Eumalacostraca</taxon>
        <taxon>Eucarida</taxon>
        <taxon>Euphausiacea</taxon>
        <taxon>Euphausiidae</taxon>
        <taxon>Meganyctiphanes</taxon>
    </lineage>
</organism>